<dbReference type="OrthoDB" id="3695288at2759"/>
<keyword evidence="5" id="KW-1185">Reference proteome</keyword>
<name>W6Z5F5_COCMI</name>
<dbReference type="AlphaFoldDB" id="W6Z5F5"/>
<reference evidence="4 5" key="1">
    <citation type="journal article" date="2013" name="PLoS Genet.">
        <title>Comparative genome structure, secondary metabolite, and effector coding capacity across Cochliobolus pathogens.</title>
        <authorList>
            <person name="Condon B.J."/>
            <person name="Leng Y."/>
            <person name="Wu D."/>
            <person name="Bushley K.E."/>
            <person name="Ohm R.A."/>
            <person name="Otillar R."/>
            <person name="Martin J."/>
            <person name="Schackwitz W."/>
            <person name="Grimwood J."/>
            <person name="MohdZainudin N."/>
            <person name="Xue C."/>
            <person name="Wang R."/>
            <person name="Manning V.A."/>
            <person name="Dhillon B."/>
            <person name="Tu Z.J."/>
            <person name="Steffenson B.J."/>
            <person name="Salamov A."/>
            <person name="Sun H."/>
            <person name="Lowry S."/>
            <person name="LaButti K."/>
            <person name="Han J."/>
            <person name="Copeland A."/>
            <person name="Lindquist E."/>
            <person name="Barry K."/>
            <person name="Schmutz J."/>
            <person name="Baker S.E."/>
            <person name="Ciuffetti L.M."/>
            <person name="Grigoriev I.V."/>
            <person name="Zhong S."/>
            <person name="Turgeon B.G."/>
        </authorList>
    </citation>
    <scope>NUCLEOTIDE SEQUENCE [LARGE SCALE GENOMIC DNA]</scope>
    <source>
        <strain evidence="4 5">ATCC 44560</strain>
    </source>
</reference>
<dbReference type="InterPro" id="IPR013087">
    <property type="entry name" value="Znf_C2H2_type"/>
</dbReference>
<keyword evidence="1" id="KW-0863">Zinc-finger</keyword>
<accession>W6Z5F5</accession>
<dbReference type="PROSITE" id="PS50157">
    <property type="entry name" value="ZINC_FINGER_C2H2_2"/>
    <property type="match status" value="1"/>
</dbReference>
<gene>
    <name evidence="4" type="ORF">COCMIDRAFT_26595</name>
</gene>
<dbReference type="GO" id="GO:0008270">
    <property type="term" value="F:zinc ion binding"/>
    <property type="evidence" value="ECO:0007669"/>
    <property type="project" value="UniProtKB-KW"/>
</dbReference>
<dbReference type="HOGENOM" id="CLU_1464605_0_0_1"/>
<evidence type="ECO:0000313" key="4">
    <source>
        <dbReference type="EMBL" id="EUC45185.1"/>
    </source>
</evidence>
<feature type="region of interest" description="Disordered" evidence="2">
    <location>
        <begin position="85"/>
        <end position="116"/>
    </location>
</feature>
<organism evidence="4 5">
    <name type="scientific">Bipolaris oryzae ATCC 44560</name>
    <dbReference type="NCBI Taxonomy" id="930090"/>
    <lineage>
        <taxon>Eukaryota</taxon>
        <taxon>Fungi</taxon>
        <taxon>Dikarya</taxon>
        <taxon>Ascomycota</taxon>
        <taxon>Pezizomycotina</taxon>
        <taxon>Dothideomycetes</taxon>
        <taxon>Pleosporomycetidae</taxon>
        <taxon>Pleosporales</taxon>
        <taxon>Pleosporineae</taxon>
        <taxon>Pleosporaceae</taxon>
        <taxon>Bipolaris</taxon>
    </lineage>
</organism>
<dbReference type="Gene3D" id="3.30.160.60">
    <property type="entry name" value="Classic Zinc Finger"/>
    <property type="match status" value="1"/>
</dbReference>
<evidence type="ECO:0000256" key="2">
    <source>
        <dbReference type="SAM" id="MobiDB-lite"/>
    </source>
</evidence>
<sequence length="219" mass="24269">MAYNQSTHGHLPSWPSDNTRSQNDPFYQPSAVSNLVESPLQTATISEFQGEAQSWDLQTCTYATPSYEVYPPDTIFQQPIPEQEIPHSTAFPSTTYPPLRSQPTSPSPSPPSQTHFSYYQYVTTPPNHHANSILTISPTLFSLPIRHAPRAPLPHSHTSNLLLLLLLNLPSPTDPACTGPARARGRYKCVSEGCERVYARSDGLRVHVRRVHGGKKKAS</sequence>
<keyword evidence="1" id="KW-0479">Metal-binding</keyword>
<evidence type="ECO:0000313" key="5">
    <source>
        <dbReference type="Proteomes" id="UP000054032"/>
    </source>
</evidence>
<dbReference type="EMBL" id="KI963989">
    <property type="protein sequence ID" value="EUC45185.1"/>
    <property type="molecule type" value="Genomic_DNA"/>
</dbReference>
<feature type="domain" description="C2H2-type" evidence="3">
    <location>
        <begin position="187"/>
        <end position="217"/>
    </location>
</feature>
<evidence type="ECO:0000259" key="3">
    <source>
        <dbReference type="PROSITE" id="PS50157"/>
    </source>
</evidence>
<feature type="compositionally biased region" description="Polar residues" evidence="2">
    <location>
        <begin position="15"/>
        <end position="33"/>
    </location>
</feature>
<proteinExistence type="predicted"/>
<protein>
    <recommendedName>
        <fullName evidence="3">C2H2-type domain-containing protein</fullName>
    </recommendedName>
</protein>
<dbReference type="RefSeq" id="XP_007688283.1">
    <property type="nucleotide sequence ID" value="XM_007690093.1"/>
</dbReference>
<dbReference type="GeneID" id="19120958"/>
<keyword evidence="1" id="KW-0862">Zinc</keyword>
<dbReference type="KEGG" id="bor:COCMIDRAFT_26595"/>
<feature type="region of interest" description="Disordered" evidence="2">
    <location>
        <begin position="1"/>
        <end position="33"/>
    </location>
</feature>
<dbReference type="Proteomes" id="UP000054032">
    <property type="component" value="Unassembled WGS sequence"/>
</dbReference>
<dbReference type="PROSITE" id="PS00028">
    <property type="entry name" value="ZINC_FINGER_C2H2_1"/>
    <property type="match status" value="1"/>
</dbReference>
<evidence type="ECO:0000256" key="1">
    <source>
        <dbReference type="PROSITE-ProRule" id="PRU00042"/>
    </source>
</evidence>